<dbReference type="Proteomes" id="UP001595705">
    <property type="component" value="Unassembled WGS sequence"/>
</dbReference>
<name>A0ABV7XM89_9GAMM</name>
<feature type="signal peptide" evidence="1">
    <location>
        <begin position="1"/>
        <end position="25"/>
    </location>
</feature>
<protein>
    <recommendedName>
        <fullName evidence="4">Molecular chaperone</fullName>
    </recommendedName>
</protein>
<proteinExistence type="predicted"/>
<dbReference type="EMBL" id="JBHRYA010000009">
    <property type="protein sequence ID" value="MFC3717256.1"/>
    <property type="molecule type" value="Genomic_DNA"/>
</dbReference>
<dbReference type="RefSeq" id="WP_386745052.1">
    <property type="nucleotide sequence ID" value="NZ_JBHRYA010000009.1"/>
</dbReference>
<evidence type="ECO:0000256" key="1">
    <source>
        <dbReference type="SAM" id="SignalP"/>
    </source>
</evidence>
<sequence>MTLRRQRTVSALLLLACLSCGSAFAQGFSALVSPPRFEDSASAGDTYRNVIEINNVSGSATHFTVQTADWTFKPDATVEFSDALAPGSCRPWVGLESAEIDLAPNARRRYRFEVRVPADAPAGECRFAIMIEGDPQTVGGGAAVPVSGRIGVIVYLAIGDAAANLEVVGHEARTIEGNLVPVLTVHNHGNAHGRLQGFVDGTDASGRSYALQPATLPILPGETRDIALVPQADNEAAAAPVIAWPLRLHGRLDWGRQRLDIAATIDK</sequence>
<evidence type="ECO:0000313" key="2">
    <source>
        <dbReference type="EMBL" id="MFC3717256.1"/>
    </source>
</evidence>
<keyword evidence="3" id="KW-1185">Reference proteome</keyword>
<feature type="chain" id="PRO_5045534337" description="Molecular chaperone" evidence="1">
    <location>
        <begin position="26"/>
        <end position="267"/>
    </location>
</feature>
<organism evidence="2 3">
    <name type="scientific">Luteimonas soli</name>
    <dbReference type="NCBI Taxonomy" id="1648966"/>
    <lineage>
        <taxon>Bacteria</taxon>
        <taxon>Pseudomonadati</taxon>
        <taxon>Pseudomonadota</taxon>
        <taxon>Gammaproteobacteria</taxon>
        <taxon>Lysobacterales</taxon>
        <taxon>Lysobacteraceae</taxon>
        <taxon>Luteimonas</taxon>
    </lineage>
</organism>
<evidence type="ECO:0008006" key="4">
    <source>
        <dbReference type="Google" id="ProtNLM"/>
    </source>
</evidence>
<accession>A0ABV7XM89</accession>
<gene>
    <name evidence="2" type="ORF">ACFONC_13980</name>
</gene>
<reference evidence="3" key="1">
    <citation type="journal article" date="2019" name="Int. J. Syst. Evol. Microbiol.">
        <title>The Global Catalogue of Microorganisms (GCM) 10K type strain sequencing project: providing services to taxonomists for standard genome sequencing and annotation.</title>
        <authorList>
            <consortium name="The Broad Institute Genomics Platform"/>
            <consortium name="The Broad Institute Genome Sequencing Center for Infectious Disease"/>
            <person name="Wu L."/>
            <person name="Ma J."/>
        </authorList>
    </citation>
    <scope>NUCLEOTIDE SEQUENCE [LARGE SCALE GENOMIC DNA]</scope>
    <source>
        <strain evidence="3">KCTC 42441</strain>
    </source>
</reference>
<comment type="caution">
    <text evidence="2">The sequence shown here is derived from an EMBL/GenBank/DDBJ whole genome shotgun (WGS) entry which is preliminary data.</text>
</comment>
<evidence type="ECO:0000313" key="3">
    <source>
        <dbReference type="Proteomes" id="UP001595705"/>
    </source>
</evidence>
<keyword evidence="1" id="KW-0732">Signal</keyword>